<dbReference type="RefSeq" id="WP_204572452.1">
    <property type="nucleotide sequence ID" value="NZ_JACJLL010000082.1"/>
</dbReference>
<reference evidence="1 2" key="1">
    <citation type="journal article" date="2021" name="Sci. Rep.">
        <title>The distribution of antibiotic resistance genes in chicken gut microbiota commensals.</title>
        <authorList>
            <person name="Juricova H."/>
            <person name="Matiasovicova J."/>
            <person name="Kubasova T."/>
            <person name="Cejkova D."/>
            <person name="Rychlik I."/>
        </authorList>
    </citation>
    <scope>NUCLEOTIDE SEQUENCE [LARGE SCALE GENOMIC DNA]</scope>
    <source>
        <strain evidence="1 2">An435</strain>
    </source>
</reference>
<dbReference type="Proteomes" id="UP000767334">
    <property type="component" value="Unassembled WGS sequence"/>
</dbReference>
<comment type="caution">
    <text evidence="1">The sequence shown here is derived from an EMBL/GenBank/DDBJ whole genome shotgun (WGS) entry which is preliminary data.</text>
</comment>
<protein>
    <recommendedName>
        <fullName evidence="3">HPr kinase</fullName>
    </recommendedName>
</protein>
<name>A0ABS2FHP5_9CLOT</name>
<organism evidence="1 2">
    <name type="scientific">Clostridium saudiense</name>
    <dbReference type="NCBI Taxonomy" id="1414720"/>
    <lineage>
        <taxon>Bacteria</taxon>
        <taxon>Bacillati</taxon>
        <taxon>Bacillota</taxon>
        <taxon>Clostridia</taxon>
        <taxon>Eubacteriales</taxon>
        <taxon>Clostridiaceae</taxon>
        <taxon>Clostridium</taxon>
    </lineage>
</organism>
<dbReference type="SUPFAM" id="SSF53795">
    <property type="entry name" value="PEP carboxykinase-like"/>
    <property type="match status" value="1"/>
</dbReference>
<dbReference type="SUPFAM" id="SSF52540">
    <property type="entry name" value="P-loop containing nucleoside triphosphate hydrolases"/>
    <property type="match status" value="1"/>
</dbReference>
<keyword evidence="2" id="KW-1185">Reference proteome</keyword>
<dbReference type="Gene3D" id="3.40.50.300">
    <property type="entry name" value="P-loop containing nucleotide triphosphate hydrolases"/>
    <property type="match status" value="1"/>
</dbReference>
<proteinExistence type="predicted"/>
<sequence length="308" mass="35495">MILNNYNVYGLNIRSEIEIKEFKRVDYLSKEDVVTITYSKMDEDIKKSISQGKKIELIKDRIWFHVDNIATYCISNGSEIKVEVCENTDMQLMKIYVMCSCLGFIMLQKKIVAIHGGVIEIDNKAVIFTGDRGAGKSTLTTALREKGYKFISDDVARIKIDKVPYVMPGFPYQKLCESAMEKFGYDKESCTSFMSDKEVKYVVPALDEFVYEERELISIVKLTVSDVEEVIIEEIRGAEKLNNIIENIYRGEYIKYLGKMDVIYFKQCLDIAKNIRFFKITRPANKFTVDEQIELIEGEILGVKEVVV</sequence>
<gene>
    <name evidence="1" type="ORF">H6A19_12160</name>
</gene>
<evidence type="ECO:0000313" key="2">
    <source>
        <dbReference type="Proteomes" id="UP000767334"/>
    </source>
</evidence>
<dbReference type="EMBL" id="JACJLL010000082">
    <property type="protein sequence ID" value="MBM6820080.1"/>
    <property type="molecule type" value="Genomic_DNA"/>
</dbReference>
<evidence type="ECO:0000313" key="1">
    <source>
        <dbReference type="EMBL" id="MBM6820080.1"/>
    </source>
</evidence>
<evidence type="ECO:0008006" key="3">
    <source>
        <dbReference type="Google" id="ProtNLM"/>
    </source>
</evidence>
<accession>A0ABS2FHP5</accession>
<dbReference type="InterPro" id="IPR027417">
    <property type="entry name" value="P-loop_NTPase"/>
</dbReference>